<protein>
    <submittedName>
        <fullName evidence="2">Uncharacterized protein</fullName>
    </submittedName>
</protein>
<feature type="region of interest" description="Disordered" evidence="1">
    <location>
        <begin position="66"/>
        <end position="95"/>
    </location>
</feature>
<feature type="region of interest" description="Disordered" evidence="1">
    <location>
        <begin position="1"/>
        <end position="32"/>
    </location>
</feature>
<organism evidence="2 3">
    <name type="scientific">Liparis tanakae</name>
    <name type="common">Tanaka's snailfish</name>
    <dbReference type="NCBI Taxonomy" id="230148"/>
    <lineage>
        <taxon>Eukaryota</taxon>
        <taxon>Metazoa</taxon>
        <taxon>Chordata</taxon>
        <taxon>Craniata</taxon>
        <taxon>Vertebrata</taxon>
        <taxon>Euteleostomi</taxon>
        <taxon>Actinopterygii</taxon>
        <taxon>Neopterygii</taxon>
        <taxon>Teleostei</taxon>
        <taxon>Neoteleostei</taxon>
        <taxon>Acanthomorphata</taxon>
        <taxon>Eupercaria</taxon>
        <taxon>Perciformes</taxon>
        <taxon>Cottioidei</taxon>
        <taxon>Cottales</taxon>
        <taxon>Liparidae</taxon>
        <taxon>Liparis</taxon>
    </lineage>
</organism>
<dbReference type="Proteomes" id="UP000314294">
    <property type="component" value="Unassembled WGS sequence"/>
</dbReference>
<keyword evidence="3" id="KW-1185">Reference proteome</keyword>
<accession>A0A4Z2I9T3</accession>
<gene>
    <name evidence="2" type="ORF">EYF80_015046</name>
</gene>
<dbReference type="AlphaFoldDB" id="A0A4Z2I9T3"/>
<dbReference type="EMBL" id="SRLO01000111">
    <property type="protein sequence ID" value="TNN74728.1"/>
    <property type="molecule type" value="Genomic_DNA"/>
</dbReference>
<evidence type="ECO:0000313" key="2">
    <source>
        <dbReference type="EMBL" id="TNN74728.1"/>
    </source>
</evidence>
<comment type="caution">
    <text evidence="2">The sequence shown here is derived from an EMBL/GenBank/DDBJ whole genome shotgun (WGS) entry which is preliminary data.</text>
</comment>
<evidence type="ECO:0000313" key="3">
    <source>
        <dbReference type="Proteomes" id="UP000314294"/>
    </source>
</evidence>
<sequence length="129" mass="14193">MAFERRDLLVSGGRRKAQREAPMNPGTEGLPWVQSAHSTPLLLLEGSARLMAAISRSTVCSCANPIPVTEPPKQSWHARRRHATSSSRPPLSSVNGNMTGKVAGLVFLVWKMELETLTARGWMLDRSDE</sequence>
<name>A0A4Z2I9T3_9TELE</name>
<reference evidence="2 3" key="1">
    <citation type="submission" date="2019-03" db="EMBL/GenBank/DDBJ databases">
        <title>First draft genome of Liparis tanakae, snailfish: a comprehensive survey of snailfish specific genes.</title>
        <authorList>
            <person name="Kim W."/>
            <person name="Song I."/>
            <person name="Jeong J.-H."/>
            <person name="Kim D."/>
            <person name="Kim S."/>
            <person name="Ryu S."/>
            <person name="Song J.Y."/>
            <person name="Lee S.K."/>
        </authorList>
    </citation>
    <scope>NUCLEOTIDE SEQUENCE [LARGE SCALE GENOMIC DNA]</scope>
    <source>
        <tissue evidence="2">Muscle</tissue>
    </source>
</reference>
<proteinExistence type="predicted"/>
<evidence type="ECO:0000256" key="1">
    <source>
        <dbReference type="SAM" id="MobiDB-lite"/>
    </source>
</evidence>